<feature type="compositionally biased region" description="Low complexity" evidence="1">
    <location>
        <begin position="89"/>
        <end position="99"/>
    </location>
</feature>
<name>A0ABP5VD63_9ACTN</name>
<sequence>MEVHSAPVLDRLAFAIRYTRRAEGHAMRNAVKCALAGGCLLTAGVLGPLYGAALAAPAPSAPRVLVLAEAPHRPDGGQASPRGAALPSPAAHGGPVVVAAGGGRRGHSPDGDRPEPPERGSGSGVVPAS</sequence>
<reference evidence="3" key="1">
    <citation type="journal article" date="2019" name="Int. J. Syst. Evol. Microbiol.">
        <title>The Global Catalogue of Microorganisms (GCM) 10K type strain sequencing project: providing services to taxonomists for standard genome sequencing and annotation.</title>
        <authorList>
            <consortium name="The Broad Institute Genomics Platform"/>
            <consortium name="The Broad Institute Genome Sequencing Center for Infectious Disease"/>
            <person name="Wu L."/>
            <person name="Ma J."/>
        </authorList>
    </citation>
    <scope>NUCLEOTIDE SEQUENCE [LARGE SCALE GENOMIC DNA]</scope>
    <source>
        <strain evidence="3">JCM 6921</strain>
    </source>
</reference>
<evidence type="ECO:0000313" key="3">
    <source>
        <dbReference type="Proteomes" id="UP001500058"/>
    </source>
</evidence>
<keyword evidence="3" id="KW-1185">Reference proteome</keyword>
<gene>
    <name evidence="2" type="ORF">GCM10010420_23730</name>
</gene>
<dbReference type="Proteomes" id="UP001500058">
    <property type="component" value="Unassembled WGS sequence"/>
</dbReference>
<feature type="compositionally biased region" description="Basic and acidic residues" evidence="1">
    <location>
        <begin position="107"/>
        <end position="118"/>
    </location>
</feature>
<protein>
    <recommendedName>
        <fullName evidence="4">Secreted protein</fullName>
    </recommendedName>
</protein>
<dbReference type="EMBL" id="BAAATJ010000008">
    <property type="protein sequence ID" value="GAA2397158.1"/>
    <property type="molecule type" value="Genomic_DNA"/>
</dbReference>
<comment type="caution">
    <text evidence="2">The sequence shown here is derived from an EMBL/GenBank/DDBJ whole genome shotgun (WGS) entry which is preliminary data.</text>
</comment>
<evidence type="ECO:0008006" key="4">
    <source>
        <dbReference type="Google" id="ProtNLM"/>
    </source>
</evidence>
<evidence type="ECO:0000256" key="1">
    <source>
        <dbReference type="SAM" id="MobiDB-lite"/>
    </source>
</evidence>
<proteinExistence type="predicted"/>
<evidence type="ECO:0000313" key="2">
    <source>
        <dbReference type="EMBL" id="GAA2397158.1"/>
    </source>
</evidence>
<organism evidence="2 3">
    <name type="scientific">Streptomyces glaucosporus</name>
    <dbReference type="NCBI Taxonomy" id="284044"/>
    <lineage>
        <taxon>Bacteria</taxon>
        <taxon>Bacillati</taxon>
        <taxon>Actinomycetota</taxon>
        <taxon>Actinomycetes</taxon>
        <taxon>Kitasatosporales</taxon>
        <taxon>Streptomycetaceae</taxon>
        <taxon>Streptomyces</taxon>
    </lineage>
</organism>
<feature type="region of interest" description="Disordered" evidence="1">
    <location>
        <begin position="69"/>
        <end position="129"/>
    </location>
</feature>
<accession>A0ABP5VD63</accession>